<evidence type="ECO:0000313" key="2">
    <source>
        <dbReference type="EMBL" id="PWZ03116.1"/>
    </source>
</evidence>
<feature type="compositionally biased region" description="Polar residues" evidence="1">
    <location>
        <begin position="958"/>
        <end position="978"/>
    </location>
</feature>
<protein>
    <recommendedName>
        <fullName evidence="4">BTB domain-containing protein</fullName>
    </recommendedName>
</protein>
<organism evidence="2 3">
    <name type="scientific">Testicularia cyperi</name>
    <dbReference type="NCBI Taxonomy" id="1882483"/>
    <lineage>
        <taxon>Eukaryota</taxon>
        <taxon>Fungi</taxon>
        <taxon>Dikarya</taxon>
        <taxon>Basidiomycota</taxon>
        <taxon>Ustilaginomycotina</taxon>
        <taxon>Ustilaginomycetes</taxon>
        <taxon>Ustilaginales</taxon>
        <taxon>Anthracoideaceae</taxon>
        <taxon>Testicularia</taxon>
    </lineage>
</organism>
<feature type="compositionally biased region" description="Basic and acidic residues" evidence="1">
    <location>
        <begin position="570"/>
        <end position="583"/>
    </location>
</feature>
<dbReference type="PANTHER" id="PTHR47369:SF1">
    <property type="entry name" value="BTB_POZ DOMAIN-CONTAINING PROTEIN"/>
    <property type="match status" value="1"/>
</dbReference>
<name>A0A317XXS7_9BASI</name>
<dbReference type="OrthoDB" id="6359943at2759"/>
<dbReference type="Proteomes" id="UP000246740">
    <property type="component" value="Unassembled WGS sequence"/>
</dbReference>
<evidence type="ECO:0000313" key="3">
    <source>
        <dbReference type="Proteomes" id="UP000246740"/>
    </source>
</evidence>
<reference evidence="2 3" key="1">
    <citation type="journal article" date="2018" name="Mol. Biol. Evol.">
        <title>Broad Genomic Sampling Reveals a Smut Pathogenic Ancestry of the Fungal Clade Ustilaginomycotina.</title>
        <authorList>
            <person name="Kijpornyongpan T."/>
            <person name="Mondo S.J."/>
            <person name="Barry K."/>
            <person name="Sandor L."/>
            <person name="Lee J."/>
            <person name="Lipzen A."/>
            <person name="Pangilinan J."/>
            <person name="LaButti K."/>
            <person name="Hainaut M."/>
            <person name="Henrissat B."/>
            <person name="Grigoriev I.V."/>
            <person name="Spatafora J.W."/>
            <person name="Aime M.C."/>
        </authorList>
    </citation>
    <scope>NUCLEOTIDE SEQUENCE [LARGE SCALE GENOMIC DNA]</scope>
    <source>
        <strain evidence="2 3">MCA 3645</strain>
    </source>
</reference>
<feature type="compositionally biased region" description="Low complexity" evidence="1">
    <location>
        <begin position="769"/>
        <end position="781"/>
    </location>
</feature>
<feature type="region of interest" description="Disordered" evidence="1">
    <location>
        <begin position="566"/>
        <end position="603"/>
    </location>
</feature>
<feature type="region of interest" description="Disordered" evidence="1">
    <location>
        <begin position="769"/>
        <end position="801"/>
    </location>
</feature>
<feature type="region of interest" description="Disordered" evidence="1">
    <location>
        <begin position="1070"/>
        <end position="1170"/>
    </location>
</feature>
<feature type="region of interest" description="Disordered" evidence="1">
    <location>
        <begin position="1251"/>
        <end position="1287"/>
    </location>
</feature>
<keyword evidence="3" id="KW-1185">Reference proteome</keyword>
<gene>
    <name evidence="2" type="ORF">BCV70DRAFT_197349</name>
</gene>
<proteinExistence type="predicted"/>
<feature type="region of interest" description="Disordered" evidence="1">
    <location>
        <begin position="300"/>
        <end position="343"/>
    </location>
</feature>
<feature type="region of interest" description="Disordered" evidence="1">
    <location>
        <begin position="944"/>
        <end position="1005"/>
    </location>
</feature>
<feature type="region of interest" description="Disordered" evidence="1">
    <location>
        <begin position="847"/>
        <end position="901"/>
    </location>
</feature>
<feature type="region of interest" description="Disordered" evidence="1">
    <location>
        <begin position="245"/>
        <end position="264"/>
    </location>
</feature>
<dbReference type="Gene3D" id="3.30.710.10">
    <property type="entry name" value="Potassium Channel Kv1.1, Chain A"/>
    <property type="match status" value="1"/>
</dbReference>
<dbReference type="InterPro" id="IPR011333">
    <property type="entry name" value="SKP1/BTB/POZ_sf"/>
</dbReference>
<accession>A0A317XXS7</accession>
<evidence type="ECO:0008006" key="4">
    <source>
        <dbReference type="Google" id="ProtNLM"/>
    </source>
</evidence>
<dbReference type="EMBL" id="KZ819188">
    <property type="protein sequence ID" value="PWZ03116.1"/>
    <property type="molecule type" value="Genomic_DNA"/>
</dbReference>
<dbReference type="PANTHER" id="PTHR47369">
    <property type="entry name" value="BTB/POZ DOMAIN-CONTAINING PROTEIN"/>
    <property type="match status" value="1"/>
</dbReference>
<dbReference type="InParanoid" id="A0A317XXS7"/>
<evidence type="ECO:0000256" key="1">
    <source>
        <dbReference type="SAM" id="MobiDB-lite"/>
    </source>
</evidence>
<feature type="compositionally biased region" description="Basic and acidic residues" evidence="1">
    <location>
        <begin position="322"/>
        <end position="337"/>
    </location>
</feature>
<feature type="compositionally biased region" description="Low complexity" evidence="1">
    <location>
        <begin position="847"/>
        <end position="863"/>
    </location>
</feature>
<sequence length="1419" mass="151349">MQNHVYDLGLLRGRCSDVRVRAFGRIYHLHRLFLIQSGFFRAMLCGGYAEDLAVSSAAAALSKKNSSASSASKSASIAGGSGGSRDVGADIIDLHFDDPNISRAAFEYCMARLYGDGPKLVLPFWSAPSSSHPFSPALSMRFDTAGTDHDFGNLLIEPGSHPATPRFLLSLLATSIYLNIPSITSQALTLVLCSVTPYTVSHYLRFAIGLGIEGTELYRPASEDMAHDLDEWDWELEGPARTLEKLARPDPHRSPSSSESCLRSPSATVTSNYASLAGSSADGTGYPNFFTSAPSLAEDDGHNHSGFSAKVSASPSRSHIKPAPDHGTLERSERETPTFDLSYGREVPSAGFAGVSFAQSSLQSGTDTAKVFGSTPTKSAFRSTTAKSAGLSHSAPFREDALQEVSARMPEYDYGTTADKIGEACVCWYARWGYDIFVMEQALESERVNEVETWIRLCREERDLARLSLLRDRLHTGDVDLLHTSMLPRGKMPEADERMPCPRLRVWSYPSMPSSWVRAIISSDSFFVHSEWKRYEFAKRIVEFRRKQKALIQVLDRLIDQWMQEDAQNEAEHTGKARGDRLRSPSSSHTHTQQKRDADGDGFGFKAFRRASTISMDSSSATSAIQDVWNDDAASSDAFNEPYDEDEAEYNELFSTGIYYSHMPFQELNRISCDVSPSTGRPYAPLSVLQAALWVSNELRNHILSSTQVGRSPSAFTWDNEVDDFTDSPAAAQDSNFSGQDAEGYGELGVSSGLSEFRQAFEASLAISAGSHRSGSRSRQGTPMSAMGNLPDLGFERPTNLGGISDSPLSFGSAGGKAGLLSKRYYLVPSDDTVRFGDGLMSVIGASSSVSSSNGGSSSAAARSTHENIGSDQGRRNDSGGRGYDGEDDEDDMGPTGHAATQIPHTVPIASILGSDLGTSSSNPRKDREHYYGVINDVATGRELGEGASRGAPLGLHGSTNATNRLYRSNQDRGSATPTGELRDKQDDAESGDAASTSSQSMPAERWSAYEPMRVGVEFFGIEKLQEKQRLYSPTFFYAGSIWNLYIQVVKKAKGIQLGVYLHRQSPFESLPPPSAPSAMENGEATTPSLSSSASPMPAVSQSQRRPSQRPATGTGGTGTPRLRTDFTGAGLGGSATGEGRGAVHPTRPSTLPLGTAGEPAAGASTNPQTSAAATAATATTAAAFGSDDNSSFFDTSIMSSPLRSSGGIPGSSTSSLGIGSSINLPSGQTITQMMGQAGSSLFGNVGSGGSSSDLLGSAANPPASTDETAAAPEGRGVPASSSLPGLSPSSLLLGDSPLAGASLHNSSRSSEMENANLPPIVPLFPNGPSVYQSCLKPPIPYRDPRKELRAYFSIHCPSPLGNALTRFSSGPDKFAISQSWGWKSSSLLGAVYLDNGDLESGRSGFWPRFRCVCTIGLV</sequence>
<feature type="compositionally biased region" description="Gly residues" evidence="1">
    <location>
        <begin position="1130"/>
        <end position="1141"/>
    </location>
</feature>
<feature type="compositionally biased region" description="Low complexity" evidence="1">
    <location>
        <begin position="1085"/>
        <end position="1103"/>
    </location>
</feature>
<feature type="compositionally biased region" description="Low complexity" evidence="1">
    <location>
        <begin position="254"/>
        <end position="264"/>
    </location>
</feature>